<name>A0A8H2XS86_9AGAM</name>
<dbReference type="AlphaFoldDB" id="A0A8H2XS86"/>
<protein>
    <submittedName>
        <fullName evidence="1">Uncharacterized protein</fullName>
    </submittedName>
</protein>
<dbReference type="Proteomes" id="UP000663843">
    <property type="component" value="Unassembled WGS sequence"/>
</dbReference>
<dbReference type="EMBL" id="CAJMWT010002175">
    <property type="protein sequence ID" value="CAE6435171.1"/>
    <property type="molecule type" value="Genomic_DNA"/>
</dbReference>
<evidence type="ECO:0000313" key="1">
    <source>
        <dbReference type="EMBL" id="CAE6435171.1"/>
    </source>
</evidence>
<proteinExistence type="predicted"/>
<accession>A0A8H2XS86</accession>
<comment type="caution">
    <text evidence="1">The sequence shown here is derived from an EMBL/GenBank/DDBJ whole genome shotgun (WGS) entry which is preliminary data.</text>
</comment>
<organism evidence="1 2">
    <name type="scientific">Rhizoctonia solani</name>
    <dbReference type="NCBI Taxonomy" id="456999"/>
    <lineage>
        <taxon>Eukaryota</taxon>
        <taxon>Fungi</taxon>
        <taxon>Dikarya</taxon>
        <taxon>Basidiomycota</taxon>
        <taxon>Agaricomycotina</taxon>
        <taxon>Agaricomycetes</taxon>
        <taxon>Cantharellales</taxon>
        <taxon>Ceratobasidiaceae</taxon>
        <taxon>Rhizoctonia</taxon>
    </lineage>
</organism>
<feature type="non-terminal residue" evidence="1">
    <location>
        <position position="1"/>
    </location>
</feature>
<sequence>EVNIPADANLLGGISSRLTKLTCIFPLKSSYPISRFLSNQPAIEELYIDCHRSNLSPLEPGAFPVLKNLNAPLRLLSRLLVCRLPFLYRLCVLDVMRCEIELMALGLGFLFVGLSEPLELVIWVDVDSGIRHATLLRALGLLGRAATCVASLRLNICGDRIGQEELQDITSTLSSFSNLQTSAITFHPINSEICVSIL</sequence>
<reference evidence="1" key="1">
    <citation type="submission" date="2021-01" db="EMBL/GenBank/DDBJ databases">
        <authorList>
            <person name="Kaushik A."/>
        </authorList>
    </citation>
    <scope>NUCLEOTIDE SEQUENCE</scope>
    <source>
        <strain evidence="1">AG2-2IIIB</strain>
    </source>
</reference>
<evidence type="ECO:0000313" key="2">
    <source>
        <dbReference type="Proteomes" id="UP000663843"/>
    </source>
</evidence>
<gene>
    <name evidence="1" type="ORF">RDB_LOCUS68922</name>
</gene>